<feature type="region of interest" description="Disordered" evidence="1">
    <location>
        <begin position="202"/>
        <end position="286"/>
    </location>
</feature>
<gene>
    <name evidence="2" type="ORF">AMS68_002167</name>
</gene>
<evidence type="ECO:0000313" key="3">
    <source>
        <dbReference type="Proteomes" id="UP000503462"/>
    </source>
</evidence>
<organism evidence="2 3">
    <name type="scientific">Peltaster fructicola</name>
    <dbReference type="NCBI Taxonomy" id="286661"/>
    <lineage>
        <taxon>Eukaryota</taxon>
        <taxon>Fungi</taxon>
        <taxon>Dikarya</taxon>
        <taxon>Ascomycota</taxon>
        <taxon>Pezizomycotina</taxon>
        <taxon>Dothideomycetes</taxon>
        <taxon>Dothideomycetes incertae sedis</taxon>
        <taxon>Peltaster</taxon>
    </lineage>
</organism>
<proteinExistence type="predicted"/>
<dbReference type="EMBL" id="CP051140">
    <property type="protein sequence ID" value="QIW96649.1"/>
    <property type="molecule type" value="Genomic_DNA"/>
</dbReference>
<feature type="compositionally biased region" description="Polar residues" evidence="1">
    <location>
        <begin position="269"/>
        <end position="286"/>
    </location>
</feature>
<feature type="compositionally biased region" description="Low complexity" evidence="1">
    <location>
        <begin position="202"/>
        <end position="222"/>
    </location>
</feature>
<feature type="compositionally biased region" description="Polar residues" evidence="1">
    <location>
        <begin position="223"/>
        <end position="263"/>
    </location>
</feature>
<evidence type="ECO:0000256" key="1">
    <source>
        <dbReference type="SAM" id="MobiDB-lite"/>
    </source>
</evidence>
<reference evidence="2 3" key="1">
    <citation type="journal article" date="2016" name="Sci. Rep.">
        <title>Peltaster fructicola genome reveals evolution from an invasive phytopathogen to an ectophytic parasite.</title>
        <authorList>
            <person name="Xu C."/>
            <person name="Chen H."/>
            <person name="Gleason M.L."/>
            <person name="Xu J.R."/>
            <person name="Liu H."/>
            <person name="Zhang R."/>
            <person name="Sun G."/>
        </authorList>
    </citation>
    <scope>NUCLEOTIDE SEQUENCE [LARGE SCALE GENOMIC DNA]</scope>
    <source>
        <strain evidence="2 3">LNHT1506</strain>
    </source>
</reference>
<evidence type="ECO:0000313" key="2">
    <source>
        <dbReference type="EMBL" id="QIW96649.1"/>
    </source>
</evidence>
<dbReference type="AlphaFoldDB" id="A0A6H0XQ96"/>
<protein>
    <submittedName>
        <fullName evidence="2">Uncharacterized protein</fullName>
    </submittedName>
</protein>
<sequence length="948" mass="94755">MTSPSVYLSFAYMSAAFNGTRVGNVYSSGVGLMVTLPPQSVSTLERMYFGDNGLASRFPEAAVTAMLAPDASDYSYWATRLWLSSATSSFNFTNALYPQYQTSRINFEDLNQPNPRAWYLRVATGYGTYPSVAPGLHCHTVGPHPQCSIIYDDLYQAQISVPSQIRSLDPMWASCRPNVRGSLDPPIALQGVDEPDAAITTTSQATTTTTTASPMNTPASPTVQATSIPVAQQDSLPSNSKQQDPVSASSKPPTDPSPASTKSLEQDPSKSSVQALQAQPVKSSINAQDLASQDPAIGGEAVLSSSTTNQVITFSTPTSQSSAANALDVLTQGQALVSAAQVAVVSVSSSSLTITSVSNNLVVGSTTISAGSVATVGGITISNGETPVIVQGSAPTTSTAAIVGVQIEGLAGSATTRMQAGDSSPTTDLATVGSEIIRPASSGVGVVIGSETFTQGQVTAIGSTTISVESNAVVVGSSTVILPSHVSQNSAIAIVDGQTIVLASSSAGVVVGSQTLTQGQATTIGNTVISVGPSVVVVGSSTIPLPTAASQTTALGTVAGQTIVLASSGAGVVIGTQTLSQGQVATISGTVISAGSTNIVVGSSTIALPQDTSSVIATVGGQTIEAASSGGKVVIGTQTLSQGQVTTIAGTIVSAGSTNLVIGSSTIPLPQSTPSVITTVGTQTIALASSGAGVVIGTQTLSQGQSTTISGVVVSVGSSSIVVGSSTIALPWVSALPITLASSVSVVGDELDVGSIRISLASTDLAAATSAGTHTIDVIQAEKPSITVGSAIITEDASSRFIIGSTTLIPQGSAVTIDGTTYSVGPSASYFVVDGKTSTIAPALRTTVIVYSIPARSSRLILSATRTLSTTSTPSTTSNQFFNGQAIVNAIADAIAPSASTQASLSNGQGIDSASITSPVPRLPNAAASLSIRHCVAACLAALAASLV</sequence>
<dbReference type="OrthoDB" id="3946761at2759"/>
<accession>A0A6H0XQ96</accession>
<name>A0A6H0XQ96_9PEZI</name>
<keyword evidence="3" id="KW-1185">Reference proteome</keyword>
<dbReference type="Proteomes" id="UP000503462">
    <property type="component" value="Chromosome 2"/>
</dbReference>